<evidence type="ECO:0000313" key="4">
    <source>
        <dbReference type="EMBL" id="KJA18969.1"/>
    </source>
</evidence>
<keyword evidence="5" id="KW-1185">Reference proteome</keyword>
<evidence type="ECO:0000256" key="2">
    <source>
        <dbReference type="ARBA" id="ARBA00023002"/>
    </source>
</evidence>
<protein>
    <submittedName>
        <fullName evidence="4">Uncharacterized protein</fullName>
    </submittedName>
</protein>
<dbReference type="STRING" id="945553.A0A0D2NJA1"/>
<dbReference type="GO" id="GO:0043386">
    <property type="term" value="P:mycotoxin biosynthetic process"/>
    <property type="evidence" value="ECO:0007669"/>
    <property type="project" value="InterPro"/>
</dbReference>
<dbReference type="EMBL" id="KN817582">
    <property type="protein sequence ID" value="KJA18969.1"/>
    <property type="molecule type" value="Genomic_DNA"/>
</dbReference>
<proteinExistence type="inferred from homology"/>
<name>A0A0D2NJA1_HYPSF</name>
<evidence type="ECO:0000256" key="3">
    <source>
        <dbReference type="ARBA" id="ARBA00035112"/>
    </source>
</evidence>
<evidence type="ECO:0000256" key="1">
    <source>
        <dbReference type="ARBA" id="ARBA00004685"/>
    </source>
</evidence>
<dbReference type="PANTHER" id="PTHR33365:SF11">
    <property type="entry name" value="TAT PATHWAY SIGNAL SEQUENCE"/>
    <property type="match status" value="1"/>
</dbReference>
<dbReference type="AlphaFoldDB" id="A0A0D2NJA1"/>
<organism evidence="4 5">
    <name type="scientific">Hypholoma sublateritium (strain FD-334 SS-4)</name>
    <dbReference type="NCBI Taxonomy" id="945553"/>
    <lineage>
        <taxon>Eukaryota</taxon>
        <taxon>Fungi</taxon>
        <taxon>Dikarya</taxon>
        <taxon>Basidiomycota</taxon>
        <taxon>Agaricomycotina</taxon>
        <taxon>Agaricomycetes</taxon>
        <taxon>Agaricomycetidae</taxon>
        <taxon>Agaricales</taxon>
        <taxon>Agaricineae</taxon>
        <taxon>Strophariaceae</taxon>
        <taxon>Hypholoma</taxon>
    </lineage>
</organism>
<comment type="pathway">
    <text evidence="1">Mycotoxin biosynthesis.</text>
</comment>
<feature type="non-terminal residue" evidence="4">
    <location>
        <position position="1"/>
    </location>
</feature>
<dbReference type="InterPro" id="IPR021765">
    <property type="entry name" value="UstYa-like"/>
</dbReference>
<dbReference type="Proteomes" id="UP000054270">
    <property type="component" value="Unassembled WGS sequence"/>
</dbReference>
<dbReference type="Pfam" id="PF11807">
    <property type="entry name" value="UstYa"/>
    <property type="match status" value="1"/>
</dbReference>
<dbReference type="PANTHER" id="PTHR33365">
    <property type="entry name" value="YALI0B05434P"/>
    <property type="match status" value="1"/>
</dbReference>
<sequence>TAPVGLRVGSTQHYGINDPDSDIEWSRLIPSGGHLVHVRNETGELKKYTVTLLHQFKCLDVIRRQYNGPPTTPLSSLTIHCMNYLRQSVLCHLNIGLESVMNVMGTVAGTYDLVCNDWTQLYEEVERNQKAFRKQHPSM</sequence>
<dbReference type="OrthoDB" id="3687641at2759"/>
<accession>A0A0D2NJA1</accession>
<keyword evidence="2" id="KW-0560">Oxidoreductase</keyword>
<comment type="similarity">
    <text evidence="3">Belongs to the ustYa family.</text>
</comment>
<dbReference type="GO" id="GO:0016491">
    <property type="term" value="F:oxidoreductase activity"/>
    <property type="evidence" value="ECO:0007669"/>
    <property type="project" value="UniProtKB-KW"/>
</dbReference>
<reference evidence="5" key="1">
    <citation type="submission" date="2014-04" db="EMBL/GenBank/DDBJ databases">
        <title>Evolutionary Origins and Diversification of the Mycorrhizal Mutualists.</title>
        <authorList>
            <consortium name="DOE Joint Genome Institute"/>
            <consortium name="Mycorrhizal Genomics Consortium"/>
            <person name="Kohler A."/>
            <person name="Kuo A."/>
            <person name="Nagy L.G."/>
            <person name="Floudas D."/>
            <person name="Copeland A."/>
            <person name="Barry K.W."/>
            <person name="Cichocki N."/>
            <person name="Veneault-Fourrey C."/>
            <person name="LaButti K."/>
            <person name="Lindquist E.A."/>
            <person name="Lipzen A."/>
            <person name="Lundell T."/>
            <person name="Morin E."/>
            <person name="Murat C."/>
            <person name="Riley R."/>
            <person name="Ohm R."/>
            <person name="Sun H."/>
            <person name="Tunlid A."/>
            <person name="Henrissat B."/>
            <person name="Grigoriev I.V."/>
            <person name="Hibbett D.S."/>
            <person name="Martin F."/>
        </authorList>
    </citation>
    <scope>NUCLEOTIDE SEQUENCE [LARGE SCALE GENOMIC DNA]</scope>
    <source>
        <strain evidence="5">FD-334 SS-4</strain>
    </source>
</reference>
<gene>
    <name evidence="4" type="ORF">HYPSUDRAFT_144277</name>
</gene>
<evidence type="ECO:0000313" key="5">
    <source>
        <dbReference type="Proteomes" id="UP000054270"/>
    </source>
</evidence>
<dbReference type="OMA" id="NGIPREP"/>